<evidence type="ECO:0000313" key="10">
    <source>
        <dbReference type="Proteomes" id="UP000326907"/>
    </source>
</evidence>
<dbReference type="InterPro" id="IPR029060">
    <property type="entry name" value="PIN-like_dom_sf"/>
</dbReference>
<keyword evidence="3" id="KW-0540">Nuclease</keyword>
<keyword evidence="2" id="KW-1277">Toxin-antitoxin system</keyword>
<dbReference type="Pfam" id="PF01850">
    <property type="entry name" value="PIN"/>
    <property type="match status" value="1"/>
</dbReference>
<dbReference type="PANTHER" id="PTHR33653">
    <property type="entry name" value="RIBONUCLEASE VAPC2"/>
    <property type="match status" value="1"/>
</dbReference>
<keyword evidence="4" id="KW-0479">Metal-binding</keyword>
<dbReference type="SUPFAM" id="SSF88723">
    <property type="entry name" value="PIN domain-like"/>
    <property type="match status" value="1"/>
</dbReference>
<dbReference type="GO" id="GO:0016787">
    <property type="term" value="F:hydrolase activity"/>
    <property type="evidence" value="ECO:0007669"/>
    <property type="project" value="UniProtKB-KW"/>
</dbReference>
<dbReference type="CDD" id="cd18749">
    <property type="entry name" value="PIN_VapC4-5_FitB-like"/>
    <property type="match status" value="1"/>
</dbReference>
<comment type="caution">
    <text evidence="9">The sequence shown here is derived from an EMBL/GenBank/DDBJ whole genome shotgun (WGS) entry which is preliminary data.</text>
</comment>
<dbReference type="EMBL" id="VYUA01000003">
    <property type="protein sequence ID" value="KAB2593751.1"/>
    <property type="molecule type" value="Genomic_DNA"/>
</dbReference>
<feature type="domain" description="PIN" evidence="8">
    <location>
        <begin position="5"/>
        <end position="115"/>
    </location>
</feature>
<gene>
    <name evidence="9" type="ORF">F5983_05665</name>
</gene>
<dbReference type="InterPro" id="IPR002716">
    <property type="entry name" value="PIN_dom"/>
</dbReference>
<name>A0A5N5EUX9_9ACTN</name>
<dbReference type="GO" id="GO:0004518">
    <property type="term" value="F:nuclease activity"/>
    <property type="evidence" value="ECO:0007669"/>
    <property type="project" value="UniProtKB-KW"/>
</dbReference>
<evidence type="ECO:0000256" key="1">
    <source>
        <dbReference type="ARBA" id="ARBA00001946"/>
    </source>
</evidence>
<evidence type="ECO:0000256" key="6">
    <source>
        <dbReference type="ARBA" id="ARBA00022842"/>
    </source>
</evidence>
<dbReference type="GO" id="GO:0046872">
    <property type="term" value="F:metal ion binding"/>
    <property type="evidence" value="ECO:0007669"/>
    <property type="project" value="UniProtKB-KW"/>
</dbReference>
<dbReference type="PANTHER" id="PTHR33653:SF1">
    <property type="entry name" value="RIBONUCLEASE VAPC2"/>
    <property type="match status" value="1"/>
</dbReference>
<evidence type="ECO:0000256" key="2">
    <source>
        <dbReference type="ARBA" id="ARBA00022649"/>
    </source>
</evidence>
<sequence>MQPVVLDTDVSSLTHRGRLTGPLATRLIGRRPLITFVTLGELTQWAEIRNWGGPRRQELADWISAVPVLPADEAVAATWGRLSAAGRKAGLPQPVNDMWIAACCLTYDLPLATLNLKDYAYFREHHRLRILGEQ</sequence>
<keyword evidence="5" id="KW-0378">Hydrolase</keyword>
<dbReference type="Gene3D" id="3.40.50.1010">
    <property type="entry name" value="5'-nuclease"/>
    <property type="match status" value="1"/>
</dbReference>
<comment type="similarity">
    <text evidence="7">Belongs to the PINc/VapC protein family.</text>
</comment>
<dbReference type="AlphaFoldDB" id="A0A5N5EUX9"/>
<protein>
    <submittedName>
        <fullName evidence="9">Type II toxin-antitoxin system VapC family toxin</fullName>
    </submittedName>
</protein>
<evidence type="ECO:0000256" key="4">
    <source>
        <dbReference type="ARBA" id="ARBA00022723"/>
    </source>
</evidence>
<keyword evidence="6" id="KW-0460">Magnesium</keyword>
<dbReference type="Proteomes" id="UP000326907">
    <property type="component" value="Unassembled WGS sequence"/>
</dbReference>
<evidence type="ECO:0000256" key="7">
    <source>
        <dbReference type="ARBA" id="ARBA00038093"/>
    </source>
</evidence>
<accession>A0A5N5EUX9</accession>
<reference evidence="9 10" key="1">
    <citation type="submission" date="2019-09" db="EMBL/GenBank/DDBJ databases">
        <authorList>
            <person name="Liu P."/>
        </authorList>
    </citation>
    <scope>NUCLEOTIDE SEQUENCE [LARGE SCALE GENOMIC DNA]</scope>
    <source>
        <strain evidence="9 10">TRM68085</strain>
    </source>
</reference>
<evidence type="ECO:0000313" key="9">
    <source>
        <dbReference type="EMBL" id="KAB2593751.1"/>
    </source>
</evidence>
<evidence type="ECO:0000259" key="8">
    <source>
        <dbReference type="Pfam" id="PF01850"/>
    </source>
</evidence>
<evidence type="ECO:0000256" key="3">
    <source>
        <dbReference type="ARBA" id="ARBA00022722"/>
    </source>
</evidence>
<comment type="cofactor">
    <cofactor evidence="1">
        <name>Mg(2+)</name>
        <dbReference type="ChEBI" id="CHEBI:18420"/>
    </cofactor>
</comment>
<proteinExistence type="inferred from homology"/>
<dbReference type="InterPro" id="IPR050556">
    <property type="entry name" value="Type_II_TA_system_RNase"/>
</dbReference>
<keyword evidence="10" id="KW-1185">Reference proteome</keyword>
<organism evidence="9 10">
    <name type="scientific">Streptomyces arboris</name>
    <dbReference type="NCBI Taxonomy" id="2600619"/>
    <lineage>
        <taxon>Bacteria</taxon>
        <taxon>Bacillati</taxon>
        <taxon>Actinomycetota</taxon>
        <taxon>Actinomycetes</taxon>
        <taxon>Kitasatosporales</taxon>
        <taxon>Streptomycetaceae</taxon>
        <taxon>Streptomyces</taxon>
    </lineage>
</organism>
<dbReference type="RefSeq" id="WP_151509256.1">
    <property type="nucleotide sequence ID" value="NZ_JBMVCA010000014.1"/>
</dbReference>
<evidence type="ECO:0000256" key="5">
    <source>
        <dbReference type="ARBA" id="ARBA00022801"/>
    </source>
</evidence>